<feature type="transmembrane region" description="Helical" evidence="1">
    <location>
        <begin position="5"/>
        <end position="23"/>
    </location>
</feature>
<evidence type="ECO:0000313" key="2">
    <source>
        <dbReference type="EMBL" id="SEN66355.1"/>
    </source>
</evidence>
<evidence type="ECO:0000313" key="3">
    <source>
        <dbReference type="Proteomes" id="UP000199372"/>
    </source>
</evidence>
<proteinExistence type="predicted"/>
<gene>
    <name evidence="2" type="ORF">SAMN04488011_105189</name>
</gene>
<keyword evidence="1" id="KW-0472">Membrane</keyword>
<sequence>MRFGWATAAAIVIGFVLIVLPLMFRSDGTDDLEVTVVPNWLHLSGYAVLAVGVLMLIRVIRKRR</sequence>
<reference evidence="3" key="1">
    <citation type="submission" date="2016-10" db="EMBL/GenBank/DDBJ databases">
        <authorList>
            <person name="Varghese N."/>
            <person name="Submissions S."/>
        </authorList>
    </citation>
    <scope>NUCLEOTIDE SEQUENCE [LARGE SCALE GENOMIC DNA]</scope>
    <source>
        <strain evidence="3">DSM 26893</strain>
    </source>
</reference>
<dbReference type="Proteomes" id="UP000199372">
    <property type="component" value="Unassembled WGS sequence"/>
</dbReference>
<dbReference type="EMBL" id="FOCM01000005">
    <property type="protein sequence ID" value="SEN66355.1"/>
    <property type="molecule type" value="Genomic_DNA"/>
</dbReference>
<feature type="transmembrane region" description="Helical" evidence="1">
    <location>
        <begin position="43"/>
        <end position="60"/>
    </location>
</feature>
<protein>
    <submittedName>
        <fullName evidence="2">Uncharacterized protein</fullName>
    </submittedName>
</protein>
<keyword evidence="3" id="KW-1185">Reference proteome</keyword>
<accession>A0A1H8IDT2</accession>
<dbReference type="AlphaFoldDB" id="A0A1H8IDT2"/>
<evidence type="ECO:0000256" key="1">
    <source>
        <dbReference type="SAM" id="Phobius"/>
    </source>
</evidence>
<organism evidence="2 3">
    <name type="scientific">Palleronia pelagia</name>
    <dbReference type="NCBI Taxonomy" id="387096"/>
    <lineage>
        <taxon>Bacteria</taxon>
        <taxon>Pseudomonadati</taxon>
        <taxon>Pseudomonadota</taxon>
        <taxon>Alphaproteobacteria</taxon>
        <taxon>Rhodobacterales</taxon>
        <taxon>Roseobacteraceae</taxon>
        <taxon>Palleronia</taxon>
    </lineage>
</organism>
<keyword evidence="1" id="KW-1133">Transmembrane helix</keyword>
<keyword evidence="1" id="KW-0812">Transmembrane</keyword>
<dbReference type="RefSeq" id="WP_073125222.1">
    <property type="nucleotide sequence ID" value="NZ_FOCM01000005.1"/>
</dbReference>
<name>A0A1H8IDT2_9RHOB</name>